<keyword evidence="2 12" id="KW-0813">Transport</keyword>
<evidence type="ECO:0000256" key="11">
    <source>
        <dbReference type="ARBA" id="ARBA00037847"/>
    </source>
</evidence>
<keyword evidence="9 12" id="KW-0066">ATP synthesis</keyword>
<evidence type="ECO:0000256" key="7">
    <source>
        <dbReference type="ARBA" id="ARBA00023065"/>
    </source>
</evidence>
<dbReference type="GO" id="GO:0005886">
    <property type="term" value="C:plasma membrane"/>
    <property type="evidence" value="ECO:0007669"/>
    <property type="project" value="UniProtKB-SubCell"/>
</dbReference>
<evidence type="ECO:0000256" key="1">
    <source>
        <dbReference type="ARBA" id="ARBA00005513"/>
    </source>
</evidence>
<dbReference type="GO" id="GO:0046961">
    <property type="term" value="F:proton-transporting ATPase activity, rotational mechanism"/>
    <property type="evidence" value="ECO:0007669"/>
    <property type="project" value="TreeGrafter"/>
</dbReference>
<comment type="function">
    <text evidence="12">Component of the F(0) channel, it forms part of the peripheral stalk, linking F(1) to F(0).</text>
</comment>
<evidence type="ECO:0000256" key="5">
    <source>
        <dbReference type="ARBA" id="ARBA00022781"/>
    </source>
</evidence>
<evidence type="ECO:0000256" key="8">
    <source>
        <dbReference type="ARBA" id="ARBA00023136"/>
    </source>
</evidence>
<comment type="similarity">
    <text evidence="1 12 13">Belongs to the ATPase B chain family.</text>
</comment>
<comment type="subcellular location">
    <subcellularLocation>
        <location evidence="12">Cell membrane</location>
        <topology evidence="12">Single-pass membrane protein</topology>
    </subcellularLocation>
    <subcellularLocation>
        <location evidence="11">Endomembrane system</location>
        <topology evidence="11">Single-pass membrane protein</topology>
    </subcellularLocation>
</comment>
<evidence type="ECO:0000256" key="9">
    <source>
        <dbReference type="ARBA" id="ARBA00023310"/>
    </source>
</evidence>
<evidence type="ECO:0000313" key="16">
    <source>
        <dbReference type="Proteomes" id="UP000178870"/>
    </source>
</evidence>
<evidence type="ECO:0000256" key="13">
    <source>
        <dbReference type="RuleBase" id="RU003848"/>
    </source>
</evidence>
<keyword evidence="3 12" id="KW-0138">CF(0)</keyword>
<name>A0A1F7YZV4_9BACT</name>
<sequence>MEKLGIDPRVMIFQVVNFGILVFLLNRYLYKPVLKAIHAKKADLARIDDATAQISSQKESVERERAQMLKKLQEEKTQNLRASRLEAAKLKKETLASVQNDVKRLLEKAKSEIAAERTKLVKDYEKDVLATSLVVIEKALGEKADKKLESKLAQIASQVHRS</sequence>
<dbReference type="CDD" id="cd06503">
    <property type="entry name" value="ATP-synt_Fo_b"/>
    <property type="match status" value="1"/>
</dbReference>
<keyword evidence="12" id="KW-1003">Cell membrane</keyword>
<organism evidence="15 16">
    <name type="scientific">Candidatus Woesebacteria bacterium RIFCSPHIGHO2_01_FULL_44_21</name>
    <dbReference type="NCBI Taxonomy" id="1802503"/>
    <lineage>
        <taxon>Bacteria</taxon>
        <taxon>Candidatus Woeseibacteriota</taxon>
    </lineage>
</organism>
<dbReference type="InterPro" id="IPR050059">
    <property type="entry name" value="ATP_synthase_B_chain"/>
</dbReference>
<evidence type="ECO:0000256" key="4">
    <source>
        <dbReference type="ARBA" id="ARBA00022692"/>
    </source>
</evidence>
<dbReference type="HAMAP" id="MF_01398">
    <property type="entry name" value="ATP_synth_b_bprime"/>
    <property type="match status" value="1"/>
</dbReference>
<keyword evidence="5 12" id="KW-0375">Hydrogen ion transport</keyword>
<evidence type="ECO:0000256" key="10">
    <source>
        <dbReference type="ARBA" id="ARBA00025198"/>
    </source>
</evidence>
<proteinExistence type="inferred from homology"/>
<dbReference type="PANTHER" id="PTHR33445:SF2">
    <property type="entry name" value="ATP SYNTHASE SUBUNIT B', CHLOROPLASTIC"/>
    <property type="match status" value="1"/>
</dbReference>
<evidence type="ECO:0000256" key="6">
    <source>
        <dbReference type="ARBA" id="ARBA00022989"/>
    </source>
</evidence>
<dbReference type="GO" id="GO:0046933">
    <property type="term" value="F:proton-transporting ATP synthase activity, rotational mechanism"/>
    <property type="evidence" value="ECO:0007669"/>
    <property type="project" value="UniProtKB-UniRule"/>
</dbReference>
<dbReference type="GO" id="GO:0045259">
    <property type="term" value="C:proton-transporting ATP synthase complex"/>
    <property type="evidence" value="ECO:0007669"/>
    <property type="project" value="UniProtKB-KW"/>
</dbReference>
<keyword evidence="8 12" id="KW-0472">Membrane</keyword>
<keyword evidence="6 12" id="KW-1133">Transmembrane helix</keyword>
<dbReference type="AlphaFoldDB" id="A0A1F7YZV4"/>
<dbReference type="Pfam" id="PF00430">
    <property type="entry name" value="ATP-synt_B"/>
    <property type="match status" value="1"/>
</dbReference>
<comment type="caution">
    <text evidence="15">The sequence shown here is derived from an EMBL/GenBank/DDBJ whole genome shotgun (WGS) entry which is preliminary data.</text>
</comment>
<evidence type="ECO:0000313" key="15">
    <source>
        <dbReference type="EMBL" id="OGM32817.1"/>
    </source>
</evidence>
<evidence type="ECO:0000256" key="14">
    <source>
        <dbReference type="SAM" id="Coils"/>
    </source>
</evidence>
<evidence type="ECO:0000256" key="3">
    <source>
        <dbReference type="ARBA" id="ARBA00022547"/>
    </source>
</evidence>
<dbReference type="InterPro" id="IPR002146">
    <property type="entry name" value="ATP_synth_b/b'su_bac/chlpt"/>
</dbReference>
<dbReference type="EMBL" id="MGGP01000012">
    <property type="protein sequence ID" value="OGM32817.1"/>
    <property type="molecule type" value="Genomic_DNA"/>
</dbReference>
<comment type="subunit">
    <text evidence="12">F-type ATPases have 2 components, F(1) - the catalytic core - and F(0) - the membrane proton channel. F(1) has five subunits: alpha(3), beta(3), gamma(1), delta(1), epsilon(1). F(0) has three main subunits: a(1), b(2) and c(10-14). The alpha and beta chains form an alternating ring which encloses part of the gamma chain. F(1) is attached to F(0) by a central stalk formed by the gamma and epsilon chains, while a peripheral stalk is formed by the delta and b chains.</text>
</comment>
<evidence type="ECO:0000256" key="12">
    <source>
        <dbReference type="HAMAP-Rule" id="MF_01398"/>
    </source>
</evidence>
<keyword evidence="14" id="KW-0175">Coiled coil</keyword>
<accession>A0A1F7YZV4</accession>
<protein>
    <recommendedName>
        <fullName evidence="12">ATP synthase subunit b</fullName>
    </recommendedName>
    <alternativeName>
        <fullName evidence="12">ATP synthase F(0) sector subunit b</fullName>
    </alternativeName>
    <alternativeName>
        <fullName evidence="12">ATPase subunit I</fullName>
    </alternativeName>
    <alternativeName>
        <fullName evidence="12">F-type ATPase subunit b</fullName>
        <shortName evidence="12">F-ATPase subunit b</shortName>
    </alternativeName>
</protein>
<dbReference type="Proteomes" id="UP000178870">
    <property type="component" value="Unassembled WGS sequence"/>
</dbReference>
<reference evidence="15 16" key="1">
    <citation type="journal article" date="2016" name="Nat. Commun.">
        <title>Thousands of microbial genomes shed light on interconnected biogeochemical processes in an aquifer system.</title>
        <authorList>
            <person name="Anantharaman K."/>
            <person name="Brown C.T."/>
            <person name="Hug L.A."/>
            <person name="Sharon I."/>
            <person name="Castelle C.J."/>
            <person name="Probst A.J."/>
            <person name="Thomas B.C."/>
            <person name="Singh A."/>
            <person name="Wilkins M.J."/>
            <person name="Karaoz U."/>
            <person name="Brodie E.L."/>
            <person name="Williams K.H."/>
            <person name="Hubbard S.S."/>
            <person name="Banfield J.F."/>
        </authorList>
    </citation>
    <scope>NUCLEOTIDE SEQUENCE [LARGE SCALE GENOMIC DNA]</scope>
</reference>
<dbReference type="PANTHER" id="PTHR33445">
    <property type="entry name" value="ATP SYNTHASE SUBUNIT B', CHLOROPLASTIC"/>
    <property type="match status" value="1"/>
</dbReference>
<dbReference type="GO" id="GO:0012505">
    <property type="term" value="C:endomembrane system"/>
    <property type="evidence" value="ECO:0007669"/>
    <property type="project" value="UniProtKB-SubCell"/>
</dbReference>
<feature type="coiled-coil region" evidence="14">
    <location>
        <begin position="47"/>
        <end position="119"/>
    </location>
</feature>
<comment type="function">
    <text evidence="10 12">F(1)F(0) ATP synthase produces ATP from ADP in the presence of a proton or sodium gradient. F-type ATPases consist of two structural domains, F(1) containing the extramembraneous catalytic core and F(0) containing the membrane proton channel, linked together by a central stalk and a peripheral stalk. During catalysis, ATP synthesis in the catalytic domain of F(1) is coupled via a rotary mechanism of the central stalk subunits to proton translocation.</text>
</comment>
<evidence type="ECO:0000256" key="2">
    <source>
        <dbReference type="ARBA" id="ARBA00022448"/>
    </source>
</evidence>
<feature type="transmembrane region" description="Helical" evidence="12">
    <location>
        <begin position="12"/>
        <end position="30"/>
    </location>
</feature>
<gene>
    <name evidence="12" type="primary">atpF</name>
    <name evidence="15" type="ORF">A2803_05720</name>
</gene>
<keyword evidence="4 12" id="KW-0812">Transmembrane</keyword>
<keyword evidence="7 12" id="KW-0406">Ion transport</keyword>